<dbReference type="Gene3D" id="3.90.180.10">
    <property type="entry name" value="Medium-chain alcohol dehydrogenases, catalytic domain"/>
    <property type="match status" value="1"/>
</dbReference>
<proteinExistence type="predicted"/>
<dbReference type="Pfam" id="PF08240">
    <property type="entry name" value="ADH_N"/>
    <property type="match status" value="1"/>
</dbReference>
<dbReference type="Pfam" id="PF13602">
    <property type="entry name" value="ADH_zinc_N_2"/>
    <property type="match status" value="1"/>
</dbReference>
<organism evidence="3">
    <name type="scientific">Streptomyces sp. NBC_00008</name>
    <dbReference type="NCBI Taxonomy" id="2903610"/>
    <lineage>
        <taxon>Bacteria</taxon>
        <taxon>Bacillati</taxon>
        <taxon>Actinomycetota</taxon>
        <taxon>Actinomycetes</taxon>
        <taxon>Kitasatosporales</taxon>
        <taxon>Streptomycetaceae</taxon>
        <taxon>Streptomyces</taxon>
    </lineage>
</organism>
<evidence type="ECO:0000256" key="1">
    <source>
        <dbReference type="ARBA" id="ARBA00022857"/>
    </source>
</evidence>
<dbReference type="AlphaFoldDB" id="A0AAU2W1G3"/>
<dbReference type="InterPro" id="IPR011032">
    <property type="entry name" value="GroES-like_sf"/>
</dbReference>
<evidence type="ECO:0000313" key="3">
    <source>
        <dbReference type="EMBL" id="WTW73166.1"/>
    </source>
</evidence>
<dbReference type="PANTHER" id="PTHR44154:SF1">
    <property type="entry name" value="QUINONE OXIDOREDUCTASE"/>
    <property type="match status" value="1"/>
</dbReference>
<dbReference type="EMBL" id="CP108313">
    <property type="protein sequence ID" value="WTW73166.1"/>
    <property type="molecule type" value="Genomic_DNA"/>
</dbReference>
<dbReference type="CDD" id="cd05289">
    <property type="entry name" value="MDR_like_2"/>
    <property type="match status" value="1"/>
</dbReference>
<gene>
    <name evidence="3" type="ORF">OG398_35515</name>
</gene>
<accession>A0AAU2W1G3</accession>
<dbReference type="SUPFAM" id="SSF51735">
    <property type="entry name" value="NAD(P)-binding Rossmann-fold domains"/>
    <property type="match status" value="1"/>
</dbReference>
<keyword evidence="1" id="KW-0521">NADP</keyword>
<reference evidence="3" key="1">
    <citation type="submission" date="2022-10" db="EMBL/GenBank/DDBJ databases">
        <title>The complete genomes of actinobacterial strains from the NBC collection.</title>
        <authorList>
            <person name="Joergensen T.S."/>
            <person name="Alvarez Arevalo M."/>
            <person name="Sterndorff E.B."/>
            <person name="Faurdal D."/>
            <person name="Vuksanovic O."/>
            <person name="Mourched A.-S."/>
            <person name="Charusanti P."/>
            <person name="Shaw S."/>
            <person name="Blin K."/>
            <person name="Weber T."/>
        </authorList>
    </citation>
    <scope>NUCLEOTIDE SEQUENCE</scope>
    <source>
        <strain evidence="3">NBC_00008</strain>
    </source>
</reference>
<evidence type="ECO:0000259" key="2">
    <source>
        <dbReference type="SMART" id="SM00829"/>
    </source>
</evidence>
<dbReference type="SMART" id="SM00829">
    <property type="entry name" value="PKS_ER"/>
    <property type="match status" value="1"/>
</dbReference>
<feature type="domain" description="Enoyl reductase (ER)" evidence="2">
    <location>
        <begin position="10"/>
        <end position="308"/>
    </location>
</feature>
<dbReference type="Gene3D" id="3.40.50.720">
    <property type="entry name" value="NAD(P)-binding Rossmann-like Domain"/>
    <property type="match status" value="1"/>
</dbReference>
<name>A0AAU2W1G3_9ACTN</name>
<protein>
    <submittedName>
        <fullName evidence="3">NADP-dependent oxidoreductase</fullName>
    </submittedName>
</protein>
<dbReference type="InterPro" id="IPR051603">
    <property type="entry name" value="Zinc-ADH_QOR/CCCR"/>
</dbReference>
<dbReference type="GO" id="GO:0016491">
    <property type="term" value="F:oxidoreductase activity"/>
    <property type="evidence" value="ECO:0007669"/>
    <property type="project" value="InterPro"/>
</dbReference>
<dbReference type="InterPro" id="IPR036291">
    <property type="entry name" value="NAD(P)-bd_dom_sf"/>
</dbReference>
<dbReference type="PANTHER" id="PTHR44154">
    <property type="entry name" value="QUINONE OXIDOREDUCTASE"/>
    <property type="match status" value="1"/>
</dbReference>
<dbReference type="InterPro" id="IPR013154">
    <property type="entry name" value="ADH-like_N"/>
</dbReference>
<sequence length="318" mass="31712">MKAVRFSRFGGPEVLEIVDLPDPRPGPGQVRIAVRAAGINASDWKKRQGLMDQELPQTMGYEAAGVVDELGAGVADVAVGDRVFGFSADGVAQAELAVLSSWAPVPPSLGFAAAAALPAAVETATRALDQLGVGEGAAGAGRGPGDGGTLLISGASGSVGSAAVQLAAVRGARVIGTASPANHAYLRSLGAEPVAYGEGLAERVRALAPDGVDLALDVAGSGVLPELIELAGGAGHVVTLADFVGAREHGVRFSSGDAGRALHALGGIGELIESGRFALPVAETFPLTEVAEAHRAGERGHARGKLVLLVDAPGPGAE</sequence>
<dbReference type="SUPFAM" id="SSF50129">
    <property type="entry name" value="GroES-like"/>
    <property type="match status" value="1"/>
</dbReference>
<dbReference type="InterPro" id="IPR020843">
    <property type="entry name" value="ER"/>
</dbReference>